<reference evidence="2 3" key="1">
    <citation type="submission" date="2019-09" db="EMBL/GenBank/DDBJ databases">
        <title>Draft genome sequence assemblies of isolates from the urinary tract.</title>
        <authorList>
            <person name="Mores C.R."/>
            <person name="Putonti C."/>
            <person name="Wolfe A.J."/>
        </authorList>
    </citation>
    <scope>NUCLEOTIDE SEQUENCE [LARGE SCALE GENOMIC DNA]</scope>
    <source>
        <strain evidence="2 3">UMB246</strain>
    </source>
</reference>
<dbReference type="EMBL" id="VYWW01000013">
    <property type="protein sequence ID" value="KAA9322973.1"/>
    <property type="molecule type" value="Genomic_DNA"/>
</dbReference>
<dbReference type="RefSeq" id="WP_006588877.1">
    <property type="nucleotide sequence ID" value="NZ_CATOVC010000001.1"/>
</dbReference>
<dbReference type="SMART" id="SM00746">
    <property type="entry name" value="TRASH"/>
    <property type="match status" value="2"/>
</dbReference>
<proteinExistence type="predicted"/>
<gene>
    <name evidence="2" type="ORF">F6H94_04255</name>
</gene>
<dbReference type="OrthoDB" id="9757917at2"/>
<dbReference type="InterPro" id="IPR011017">
    <property type="entry name" value="TRASH_dom"/>
</dbReference>
<feature type="domain" description="TRASH" evidence="1">
    <location>
        <begin position="74"/>
        <end position="109"/>
    </location>
</feature>
<accession>A0A5N1IBG8</accession>
<evidence type="ECO:0000313" key="3">
    <source>
        <dbReference type="Proteomes" id="UP000327236"/>
    </source>
</evidence>
<evidence type="ECO:0000259" key="1">
    <source>
        <dbReference type="SMART" id="SM00746"/>
    </source>
</evidence>
<dbReference type="Proteomes" id="UP000327236">
    <property type="component" value="Unassembled WGS sequence"/>
</dbReference>
<sequence>MKNIIDTSDVNRCSRCKKSLENLNQIYQTADYLFCSKDCLADYLIENEYSSLFDALLDNGISENVHTLSEVVGCTNCRKDMTDISPVYSDQYSNLFCSKSCIADFYVEEKYKCLRDALIDIGAADN</sequence>
<dbReference type="AlphaFoldDB" id="A0A5N1IBG8"/>
<dbReference type="InterPro" id="IPR010507">
    <property type="entry name" value="Znf_MYM"/>
</dbReference>
<organism evidence="2 3">
    <name type="scientific">Lactobacillus jensenii</name>
    <dbReference type="NCBI Taxonomy" id="109790"/>
    <lineage>
        <taxon>Bacteria</taxon>
        <taxon>Bacillati</taxon>
        <taxon>Bacillota</taxon>
        <taxon>Bacilli</taxon>
        <taxon>Lactobacillales</taxon>
        <taxon>Lactobacillaceae</taxon>
        <taxon>Lactobacillus</taxon>
    </lineage>
</organism>
<dbReference type="Pfam" id="PF06467">
    <property type="entry name" value="zf-FCS"/>
    <property type="match status" value="1"/>
</dbReference>
<comment type="caution">
    <text evidence="2">The sequence shown here is derived from an EMBL/GenBank/DDBJ whole genome shotgun (WGS) entry which is preliminary data.</text>
</comment>
<name>A0A5N1IBG8_LACJE</name>
<evidence type="ECO:0000313" key="2">
    <source>
        <dbReference type="EMBL" id="KAA9322973.1"/>
    </source>
</evidence>
<protein>
    <recommendedName>
        <fullName evidence="1">TRASH domain-containing protein</fullName>
    </recommendedName>
</protein>
<dbReference type="GO" id="GO:0008270">
    <property type="term" value="F:zinc ion binding"/>
    <property type="evidence" value="ECO:0007669"/>
    <property type="project" value="InterPro"/>
</dbReference>
<feature type="domain" description="TRASH" evidence="1">
    <location>
        <begin position="13"/>
        <end position="47"/>
    </location>
</feature>